<dbReference type="PATRIC" id="fig|651182.5.peg.3367"/>
<dbReference type="Proteomes" id="UP000007347">
    <property type="component" value="Chromosome"/>
</dbReference>
<dbReference type="GO" id="GO:0008705">
    <property type="term" value="F:methionine synthase activity"/>
    <property type="evidence" value="ECO:0007669"/>
    <property type="project" value="TreeGrafter"/>
</dbReference>
<dbReference type="PANTHER" id="PTHR45833">
    <property type="entry name" value="METHIONINE SYNTHASE"/>
    <property type="match status" value="1"/>
</dbReference>
<dbReference type="SUPFAM" id="SSF52242">
    <property type="entry name" value="Cobalamin (vitamin B12)-binding domain"/>
    <property type="match status" value="1"/>
</dbReference>
<dbReference type="OrthoDB" id="9803687at2"/>
<keyword evidence="2" id="KW-0170">Cobalt</keyword>
<dbReference type="InterPro" id="IPR036724">
    <property type="entry name" value="Cobalamin-bd_sf"/>
</dbReference>
<feature type="domain" description="B12-binding" evidence="3">
    <location>
        <begin position="87"/>
        <end position="208"/>
    </location>
</feature>
<dbReference type="GO" id="GO:0050667">
    <property type="term" value="P:homocysteine metabolic process"/>
    <property type="evidence" value="ECO:0007669"/>
    <property type="project" value="TreeGrafter"/>
</dbReference>
<dbReference type="PANTHER" id="PTHR45833:SF1">
    <property type="entry name" value="METHIONINE SYNTHASE"/>
    <property type="match status" value="1"/>
</dbReference>
<evidence type="ECO:0000313" key="5">
    <source>
        <dbReference type="EMBL" id="CCK80998.1"/>
    </source>
</evidence>
<dbReference type="GO" id="GO:0046872">
    <property type="term" value="F:metal ion binding"/>
    <property type="evidence" value="ECO:0007669"/>
    <property type="project" value="UniProtKB-KW"/>
</dbReference>
<dbReference type="Pfam" id="PF02607">
    <property type="entry name" value="B12-binding_2"/>
    <property type="match status" value="1"/>
</dbReference>
<evidence type="ECO:0000259" key="4">
    <source>
        <dbReference type="PROSITE" id="PS51337"/>
    </source>
</evidence>
<sequence>MAVNDIYQAVLDFKHKEIAGLVQEELALETDVSEIIQDGLIAAMDELGRLYSEGTLFVPEMLIGAMTMKNGLAVLKPILAETNIQSKGTIVIGTVKGDQHDVGKNLVAMMLEGAGFNVVDIGVDNDTAAFVKAISENNADIAALSSLLTTSMPSMEKIVAELKEQVSDIKTMVGGAPVSIEFAERIGSSGYGENGPEAVQAARRLMEM</sequence>
<dbReference type="PROSITE" id="PS51332">
    <property type="entry name" value="B12_BINDING"/>
    <property type="match status" value="1"/>
</dbReference>
<dbReference type="HOGENOM" id="CLU_082102_2_0_7"/>
<evidence type="ECO:0000256" key="2">
    <source>
        <dbReference type="ARBA" id="ARBA00023285"/>
    </source>
</evidence>
<dbReference type="Gene3D" id="1.10.1240.10">
    <property type="entry name" value="Methionine synthase domain"/>
    <property type="match status" value="1"/>
</dbReference>
<keyword evidence="1" id="KW-0479">Metal-binding</keyword>
<proteinExistence type="predicted"/>
<dbReference type="EMBL" id="FO203503">
    <property type="protein sequence ID" value="CCK80998.1"/>
    <property type="molecule type" value="Genomic_DNA"/>
</dbReference>
<dbReference type="KEGG" id="dto:TOL2_C28380"/>
<evidence type="ECO:0000313" key="6">
    <source>
        <dbReference type="Proteomes" id="UP000007347"/>
    </source>
</evidence>
<dbReference type="InterPro" id="IPR006158">
    <property type="entry name" value="Cobalamin-bd"/>
</dbReference>
<name>K0NLU6_DESTT</name>
<dbReference type="InterPro" id="IPR003759">
    <property type="entry name" value="Cbl-bd_cap"/>
</dbReference>
<protein>
    <submittedName>
        <fullName evidence="5">MttC1: predicted trimethylamine corrinoid protein 1</fullName>
    </submittedName>
</protein>
<evidence type="ECO:0000259" key="3">
    <source>
        <dbReference type="PROSITE" id="PS51332"/>
    </source>
</evidence>
<dbReference type="Pfam" id="PF02310">
    <property type="entry name" value="B12-binding"/>
    <property type="match status" value="1"/>
</dbReference>
<reference evidence="5 6" key="1">
    <citation type="journal article" date="2013" name="Environ. Microbiol.">
        <title>Complete genome, catabolic sub-proteomes and key-metabolites of Desulfobacula toluolica Tol2, a marine, aromatic compound-degrading, sulfate-reducing bacterium.</title>
        <authorList>
            <person name="Wohlbrand L."/>
            <person name="Jacob J.H."/>
            <person name="Kube M."/>
            <person name="Mussmann M."/>
            <person name="Jarling R."/>
            <person name="Beck A."/>
            <person name="Amann R."/>
            <person name="Wilkes H."/>
            <person name="Reinhardt R."/>
            <person name="Rabus R."/>
        </authorList>
    </citation>
    <scope>NUCLEOTIDE SEQUENCE [LARGE SCALE GENOMIC DNA]</scope>
    <source>
        <strain evidence="6">DSM 7467 / Tol2</strain>
    </source>
</reference>
<gene>
    <name evidence="5" type="primary">mttC1</name>
    <name evidence="5" type="ordered locus">TOL2_C28380</name>
</gene>
<dbReference type="SMART" id="SM01018">
    <property type="entry name" value="B12-binding_2"/>
    <property type="match status" value="1"/>
</dbReference>
<dbReference type="AlphaFoldDB" id="K0NLU6"/>
<keyword evidence="6" id="KW-1185">Reference proteome</keyword>
<dbReference type="SUPFAM" id="SSF47644">
    <property type="entry name" value="Methionine synthase domain"/>
    <property type="match status" value="1"/>
</dbReference>
<dbReference type="RefSeq" id="WP_014958209.1">
    <property type="nucleotide sequence ID" value="NC_018645.1"/>
</dbReference>
<dbReference type="Gene3D" id="3.40.50.280">
    <property type="entry name" value="Cobalamin-binding domain"/>
    <property type="match status" value="1"/>
</dbReference>
<dbReference type="PROSITE" id="PS51337">
    <property type="entry name" value="B12_BINDING_NTER"/>
    <property type="match status" value="1"/>
</dbReference>
<evidence type="ECO:0000256" key="1">
    <source>
        <dbReference type="ARBA" id="ARBA00022723"/>
    </source>
</evidence>
<dbReference type="GO" id="GO:0031419">
    <property type="term" value="F:cobalamin binding"/>
    <property type="evidence" value="ECO:0007669"/>
    <property type="project" value="InterPro"/>
</dbReference>
<dbReference type="GO" id="GO:0046653">
    <property type="term" value="P:tetrahydrofolate metabolic process"/>
    <property type="evidence" value="ECO:0007669"/>
    <property type="project" value="TreeGrafter"/>
</dbReference>
<accession>K0NLU6</accession>
<organism evidence="5 6">
    <name type="scientific">Desulfobacula toluolica (strain DSM 7467 / Tol2)</name>
    <dbReference type="NCBI Taxonomy" id="651182"/>
    <lineage>
        <taxon>Bacteria</taxon>
        <taxon>Pseudomonadati</taxon>
        <taxon>Thermodesulfobacteriota</taxon>
        <taxon>Desulfobacteria</taxon>
        <taxon>Desulfobacterales</taxon>
        <taxon>Desulfobacteraceae</taxon>
        <taxon>Desulfobacula</taxon>
    </lineage>
</organism>
<dbReference type="InterPro" id="IPR036594">
    <property type="entry name" value="Meth_synthase_dom"/>
</dbReference>
<dbReference type="GO" id="GO:0005829">
    <property type="term" value="C:cytosol"/>
    <property type="evidence" value="ECO:0007669"/>
    <property type="project" value="TreeGrafter"/>
</dbReference>
<feature type="domain" description="B12-binding N-terminal" evidence="4">
    <location>
        <begin position="1"/>
        <end position="87"/>
    </location>
</feature>
<dbReference type="STRING" id="651182.TOL2_C28380"/>
<dbReference type="InterPro" id="IPR050554">
    <property type="entry name" value="Met_Synthase/Corrinoid"/>
</dbReference>